<protein>
    <recommendedName>
        <fullName evidence="4">SHSP domain-containing protein</fullName>
    </recommendedName>
</protein>
<gene>
    <name evidence="5" type="ORF">SK128_012761</name>
</gene>
<sequence length="635" mass="70132">MAPGKSLNVMQRERFFDDSFFKEAWEDFDRAVQQVLDKFDNRGLKVNQGSRSECRDVYSKIRSNKIDEDLYASQALQITEKDGKFQVVMDVKDFNPRELQVRAVDDKIVVEGAFKKVSEDGSSSSSKSFYKEIELPEAADIDQVTTALSKDGILTIKAPKKVSVYLTEGPNKSSSNSSSSSTQQSSYSQGSNNAASNFKSSSAKTVYQSSSSFDSSCNEGLEGLTKDMRERLMFSDSGFGSTKSSTCSSPAPSEVGSESSRVSSTMEFDLGKNAPVKSEVTFNVTCPSQPTAQPRYAQQSMFQPQQPVNQPIQQNIYQQPQNPMHCETQQPQYQHPQQTSYHQPQHPMSHQYGQPMYQQPQKYNTQQTPQLFQQQFPHQTSQATTQAPRPTPLGTGSGSQTSVNITEENGRRVLTSQSSNVVQEKDGIMEHRETAAEITDKDSQAARREASTKMARHEEDPDGRFKRSETGDAAEVSESCIQQMPDGSVMSVKKSSSSTSSVKQSFSSSMGTPDDFFHTPHFPSGFGDLRDLMDRGHSLMSQMSTDSMASTLSGRSGFTDMSNFSHFSDASSKFSDISNFSNLSNLSDMSSMSHQHAANMANMFPETNASRLMKSFSSSSSSSVNKSFSSNFGNF</sequence>
<feature type="compositionally biased region" description="Basic and acidic residues" evidence="3">
    <location>
        <begin position="423"/>
        <end position="470"/>
    </location>
</feature>
<dbReference type="PRINTS" id="PR00299">
    <property type="entry name" value="ACRYSTALLIN"/>
</dbReference>
<feature type="region of interest" description="Disordered" evidence="3">
    <location>
        <begin position="167"/>
        <end position="200"/>
    </location>
</feature>
<dbReference type="GO" id="GO:0009408">
    <property type="term" value="P:response to heat"/>
    <property type="evidence" value="ECO:0007669"/>
    <property type="project" value="TreeGrafter"/>
</dbReference>
<feature type="region of interest" description="Disordered" evidence="3">
    <location>
        <begin position="228"/>
        <end position="269"/>
    </location>
</feature>
<feature type="compositionally biased region" description="Low complexity" evidence="3">
    <location>
        <begin position="488"/>
        <end position="506"/>
    </location>
</feature>
<keyword evidence="6" id="KW-1185">Reference proteome</keyword>
<dbReference type="EMBL" id="JAXCGZ010023554">
    <property type="protein sequence ID" value="KAK7007714.1"/>
    <property type="molecule type" value="Genomic_DNA"/>
</dbReference>
<dbReference type="Gene3D" id="2.60.40.790">
    <property type="match status" value="1"/>
</dbReference>
<dbReference type="InterPro" id="IPR001436">
    <property type="entry name" value="Alpha-crystallin/sHSP_animal"/>
</dbReference>
<evidence type="ECO:0000256" key="3">
    <source>
        <dbReference type="SAM" id="MobiDB-lite"/>
    </source>
</evidence>
<dbReference type="PANTHER" id="PTHR45640">
    <property type="entry name" value="HEAT SHOCK PROTEIN HSP-12.2-RELATED"/>
    <property type="match status" value="1"/>
</dbReference>
<name>A0AAN8WLA1_HALRR</name>
<evidence type="ECO:0000256" key="1">
    <source>
        <dbReference type="PROSITE-ProRule" id="PRU00285"/>
    </source>
</evidence>
<feature type="compositionally biased region" description="Low complexity" evidence="3">
    <location>
        <begin position="323"/>
        <end position="347"/>
    </location>
</feature>
<dbReference type="PROSITE" id="PS01031">
    <property type="entry name" value="SHSP"/>
    <property type="match status" value="1"/>
</dbReference>
<dbReference type="GO" id="GO:0005737">
    <property type="term" value="C:cytoplasm"/>
    <property type="evidence" value="ECO:0007669"/>
    <property type="project" value="TreeGrafter"/>
</dbReference>
<evidence type="ECO:0000313" key="6">
    <source>
        <dbReference type="Proteomes" id="UP001381693"/>
    </source>
</evidence>
<feature type="compositionally biased region" description="Polar residues" evidence="3">
    <location>
        <begin position="285"/>
        <end position="302"/>
    </location>
</feature>
<evidence type="ECO:0000313" key="5">
    <source>
        <dbReference type="EMBL" id="KAK7007714.1"/>
    </source>
</evidence>
<comment type="caution">
    <text evidence="5">The sequence shown here is derived from an EMBL/GenBank/DDBJ whole genome shotgun (WGS) entry which is preliminary data.</text>
</comment>
<dbReference type="CDD" id="cd06526">
    <property type="entry name" value="metazoan_ACD"/>
    <property type="match status" value="1"/>
</dbReference>
<feature type="compositionally biased region" description="Polar residues" evidence="3">
    <location>
        <begin position="398"/>
        <end position="407"/>
    </location>
</feature>
<comment type="similarity">
    <text evidence="1 2">Belongs to the small heat shock protein (HSP20) family.</text>
</comment>
<dbReference type="Proteomes" id="UP001381693">
    <property type="component" value="Unassembled WGS sequence"/>
</dbReference>
<feature type="region of interest" description="Disordered" evidence="3">
    <location>
        <begin position="285"/>
        <end position="307"/>
    </location>
</feature>
<dbReference type="GO" id="GO:0051082">
    <property type="term" value="F:unfolded protein binding"/>
    <property type="evidence" value="ECO:0007669"/>
    <property type="project" value="TreeGrafter"/>
</dbReference>
<evidence type="ECO:0000259" key="4">
    <source>
        <dbReference type="PROSITE" id="PS01031"/>
    </source>
</evidence>
<proteinExistence type="inferred from homology"/>
<dbReference type="GO" id="GO:0042026">
    <property type="term" value="P:protein refolding"/>
    <property type="evidence" value="ECO:0007669"/>
    <property type="project" value="TreeGrafter"/>
</dbReference>
<feature type="compositionally biased region" description="Low complexity" evidence="3">
    <location>
        <begin position="253"/>
        <end position="264"/>
    </location>
</feature>
<feature type="compositionally biased region" description="Polar residues" evidence="3">
    <location>
        <begin position="238"/>
        <end position="251"/>
    </location>
</feature>
<dbReference type="SUPFAM" id="SSF49764">
    <property type="entry name" value="HSP20-like chaperones"/>
    <property type="match status" value="1"/>
</dbReference>
<feature type="compositionally biased region" description="Low complexity" evidence="3">
    <location>
        <begin position="173"/>
        <end position="200"/>
    </location>
</feature>
<reference evidence="5 6" key="1">
    <citation type="submission" date="2023-11" db="EMBL/GenBank/DDBJ databases">
        <title>Halocaridina rubra genome assembly.</title>
        <authorList>
            <person name="Smith C."/>
        </authorList>
    </citation>
    <scope>NUCLEOTIDE SEQUENCE [LARGE SCALE GENOMIC DNA]</scope>
    <source>
        <strain evidence="5">EP-1</strain>
        <tissue evidence="5">Whole</tissue>
    </source>
</reference>
<dbReference type="InterPro" id="IPR002068">
    <property type="entry name" value="A-crystallin/Hsp20_dom"/>
</dbReference>
<accession>A0AAN8WLA1</accession>
<feature type="region of interest" description="Disordered" evidence="3">
    <location>
        <begin position="323"/>
        <end position="506"/>
    </location>
</feature>
<dbReference type="InterPro" id="IPR008978">
    <property type="entry name" value="HSP20-like_chaperone"/>
</dbReference>
<evidence type="ECO:0000256" key="2">
    <source>
        <dbReference type="RuleBase" id="RU003616"/>
    </source>
</evidence>
<dbReference type="GO" id="GO:0005634">
    <property type="term" value="C:nucleus"/>
    <property type="evidence" value="ECO:0007669"/>
    <property type="project" value="TreeGrafter"/>
</dbReference>
<dbReference type="PANTHER" id="PTHR45640:SF26">
    <property type="entry name" value="RE23625P"/>
    <property type="match status" value="1"/>
</dbReference>
<feature type="compositionally biased region" description="Low complexity" evidence="3">
    <location>
        <begin position="365"/>
        <end position="384"/>
    </location>
</feature>
<organism evidence="5 6">
    <name type="scientific">Halocaridina rubra</name>
    <name type="common">Hawaiian red shrimp</name>
    <dbReference type="NCBI Taxonomy" id="373956"/>
    <lineage>
        <taxon>Eukaryota</taxon>
        <taxon>Metazoa</taxon>
        <taxon>Ecdysozoa</taxon>
        <taxon>Arthropoda</taxon>
        <taxon>Crustacea</taxon>
        <taxon>Multicrustacea</taxon>
        <taxon>Malacostraca</taxon>
        <taxon>Eumalacostraca</taxon>
        <taxon>Eucarida</taxon>
        <taxon>Decapoda</taxon>
        <taxon>Pleocyemata</taxon>
        <taxon>Caridea</taxon>
        <taxon>Atyoidea</taxon>
        <taxon>Atyidae</taxon>
        <taxon>Halocaridina</taxon>
    </lineage>
</organism>
<feature type="domain" description="SHSP" evidence="4">
    <location>
        <begin position="67"/>
        <end position="179"/>
    </location>
</feature>
<dbReference type="AlphaFoldDB" id="A0AAN8WLA1"/>
<dbReference type="Pfam" id="PF00011">
    <property type="entry name" value="HSP20"/>
    <property type="match status" value="1"/>
</dbReference>